<dbReference type="GO" id="GO:0005634">
    <property type="term" value="C:nucleus"/>
    <property type="evidence" value="ECO:0007669"/>
    <property type="project" value="UniProtKB-SubCell"/>
</dbReference>
<sequence length="417" mass="45484">MGTNMNFKNYGSEPPSANGVGRPPEDFPLARQQSIYSLTFDEFQSTVGGSGKDFGSMNMDELLKNIWSAEETQTMGSTNCGQESVAPGGYLQRQGSLTLPRTLSQKTVDEVWRDIATGGGGDSNLPQRQQTLKEITLEEFLVRAGVVREEIQLPGKTSNSGFFGDLSRPGNDSALGFGFQQMGQHTGLSNSNQIQNPIQSANLPVNVNGVRSTQQQMYIPQPQQQQQQQQPPSIFPKQLNLAYANPIPISNGSPGIRSGIVGNMDSPMNGNLVQGGGMGMIGLGTGGAVTVATVSPVMPSDGRGKSNGNLSSVSPVPYVFNGGLRGRKSGNAVEKVVERRQRRMIKNRESAARSRARKQAYTTELEEEVAKLKEENQELRTRQVEIMEMQKNQVLEMMNTQQGAKRRCLRRAQTSPW</sequence>
<dbReference type="PANTHER" id="PTHR22952">
    <property type="entry name" value="CAMP-RESPONSE ELEMENT BINDING PROTEIN-RELATED"/>
    <property type="match status" value="1"/>
</dbReference>
<dbReference type="FunFam" id="1.20.5.170:FF:000036">
    <property type="entry name" value="ABSCISIC ACID-INSENSITIVE 5-like protein 2"/>
    <property type="match status" value="1"/>
</dbReference>
<keyword evidence="3" id="KW-0539">Nucleus</keyword>
<dbReference type="CDD" id="cd14707">
    <property type="entry name" value="bZIP_plant_BZIP46"/>
    <property type="match status" value="1"/>
</dbReference>
<feature type="compositionally biased region" description="Polar residues" evidence="5">
    <location>
        <begin position="181"/>
        <end position="195"/>
    </location>
</feature>
<dbReference type="GO" id="GO:0003677">
    <property type="term" value="F:DNA binding"/>
    <property type="evidence" value="ECO:0007669"/>
    <property type="project" value="UniProtKB-KW"/>
</dbReference>
<feature type="region of interest" description="Disordered" evidence="5">
    <location>
        <begin position="1"/>
        <end position="23"/>
    </location>
</feature>
<dbReference type="InterPro" id="IPR046347">
    <property type="entry name" value="bZIP_sf"/>
</dbReference>
<dbReference type="InterPro" id="IPR043452">
    <property type="entry name" value="BZIP46-like"/>
</dbReference>
<feature type="region of interest" description="Disordered" evidence="5">
    <location>
        <begin position="174"/>
        <end position="195"/>
    </location>
</feature>
<feature type="domain" description="BZIP" evidence="6">
    <location>
        <begin position="337"/>
        <end position="382"/>
    </location>
</feature>
<protein>
    <submittedName>
        <fullName evidence="7">ABSCISIC ACID-INSENSITIVE 5-like protein</fullName>
    </submittedName>
</protein>
<dbReference type="OrthoDB" id="1927218at2759"/>
<keyword evidence="2" id="KW-0238">DNA-binding</keyword>
<dbReference type="SUPFAM" id="SSF57959">
    <property type="entry name" value="Leucine zipper domain"/>
    <property type="match status" value="1"/>
</dbReference>
<feature type="coiled-coil region" evidence="4">
    <location>
        <begin position="355"/>
        <end position="392"/>
    </location>
</feature>
<evidence type="ECO:0000256" key="1">
    <source>
        <dbReference type="ARBA" id="ARBA00004123"/>
    </source>
</evidence>
<evidence type="ECO:0000256" key="3">
    <source>
        <dbReference type="ARBA" id="ARBA00023242"/>
    </source>
</evidence>
<comment type="subcellular location">
    <subcellularLocation>
        <location evidence="1">Nucleus</location>
    </subcellularLocation>
</comment>
<evidence type="ECO:0000313" key="8">
    <source>
        <dbReference type="Proteomes" id="UP000241394"/>
    </source>
</evidence>
<name>A0A2R6RN64_ACTCC</name>
<accession>A0A2R6RN64</accession>
<comment type="caution">
    <text evidence="7">The sequence shown here is derived from an EMBL/GenBank/DDBJ whole genome shotgun (WGS) entry which is preliminary data.</text>
</comment>
<dbReference type="SMART" id="SM00338">
    <property type="entry name" value="BRLZ"/>
    <property type="match status" value="1"/>
</dbReference>
<evidence type="ECO:0000259" key="6">
    <source>
        <dbReference type="PROSITE" id="PS50217"/>
    </source>
</evidence>
<dbReference type="EMBL" id="NKQK01000004">
    <property type="protein sequence ID" value="PSS31429.1"/>
    <property type="molecule type" value="Genomic_DNA"/>
</dbReference>
<reference evidence="7 8" key="1">
    <citation type="submission" date="2017-07" db="EMBL/GenBank/DDBJ databases">
        <title>An improved, manually edited Actinidia chinensis var. chinensis (kiwifruit) genome highlights the challenges associated with draft genomes and gene prediction in plants.</title>
        <authorList>
            <person name="Pilkington S."/>
            <person name="Crowhurst R."/>
            <person name="Hilario E."/>
            <person name="Nardozza S."/>
            <person name="Fraser L."/>
            <person name="Peng Y."/>
            <person name="Gunaseelan K."/>
            <person name="Simpson R."/>
            <person name="Tahir J."/>
            <person name="Deroles S."/>
            <person name="Templeton K."/>
            <person name="Luo Z."/>
            <person name="Davy M."/>
            <person name="Cheng C."/>
            <person name="Mcneilage M."/>
            <person name="Scaglione D."/>
            <person name="Liu Y."/>
            <person name="Zhang Q."/>
            <person name="Datson P."/>
            <person name="De Silva N."/>
            <person name="Gardiner S."/>
            <person name="Bassett H."/>
            <person name="Chagne D."/>
            <person name="Mccallum J."/>
            <person name="Dzierzon H."/>
            <person name="Deng C."/>
            <person name="Wang Y.-Y."/>
            <person name="Barron N."/>
            <person name="Manako K."/>
            <person name="Bowen J."/>
            <person name="Foster T."/>
            <person name="Erridge Z."/>
            <person name="Tiffin H."/>
            <person name="Waite C."/>
            <person name="Davies K."/>
            <person name="Grierson E."/>
            <person name="Laing W."/>
            <person name="Kirk R."/>
            <person name="Chen X."/>
            <person name="Wood M."/>
            <person name="Montefiori M."/>
            <person name="Brummell D."/>
            <person name="Schwinn K."/>
            <person name="Catanach A."/>
            <person name="Fullerton C."/>
            <person name="Li D."/>
            <person name="Meiyalaghan S."/>
            <person name="Nieuwenhuizen N."/>
            <person name="Read N."/>
            <person name="Prakash R."/>
            <person name="Hunter D."/>
            <person name="Zhang H."/>
            <person name="Mckenzie M."/>
            <person name="Knabel M."/>
            <person name="Harris A."/>
            <person name="Allan A."/>
            <person name="Chen A."/>
            <person name="Janssen B."/>
            <person name="Plunkett B."/>
            <person name="Dwamena C."/>
            <person name="Voogd C."/>
            <person name="Leif D."/>
            <person name="Lafferty D."/>
            <person name="Souleyre E."/>
            <person name="Varkonyi-Gasic E."/>
            <person name="Gambi F."/>
            <person name="Hanley J."/>
            <person name="Yao J.-L."/>
            <person name="Cheung J."/>
            <person name="David K."/>
            <person name="Warren B."/>
            <person name="Marsh K."/>
            <person name="Snowden K."/>
            <person name="Lin-Wang K."/>
            <person name="Brian L."/>
            <person name="Martinez-Sanchez M."/>
            <person name="Wang M."/>
            <person name="Ileperuma N."/>
            <person name="Macnee N."/>
            <person name="Campin R."/>
            <person name="Mcatee P."/>
            <person name="Drummond R."/>
            <person name="Espley R."/>
            <person name="Ireland H."/>
            <person name="Wu R."/>
            <person name="Atkinson R."/>
            <person name="Karunairetnam S."/>
            <person name="Bulley S."/>
            <person name="Chunkath S."/>
            <person name="Hanley Z."/>
            <person name="Storey R."/>
            <person name="Thrimawithana A."/>
            <person name="Thomson S."/>
            <person name="David C."/>
            <person name="Testolin R."/>
        </authorList>
    </citation>
    <scope>NUCLEOTIDE SEQUENCE [LARGE SCALE GENOMIC DNA]</scope>
    <source>
        <strain evidence="8">cv. Red5</strain>
        <tissue evidence="7">Young leaf</tissue>
    </source>
</reference>
<organism evidence="7 8">
    <name type="scientific">Actinidia chinensis var. chinensis</name>
    <name type="common">Chinese soft-hair kiwi</name>
    <dbReference type="NCBI Taxonomy" id="1590841"/>
    <lineage>
        <taxon>Eukaryota</taxon>
        <taxon>Viridiplantae</taxon>
        <taxon>Streptophyta</taxon>
        <taxon>Embryophyta</taxon>
        <taxon>Tracheophyta</taxon>
        <taxon>Spermatophyta</taxon>
        <taxon>Magnoliopsida</taxon>
        <taxon>eudicotyledons</taxon>
        <taxon>Gunneridae</taxon>
        <taxon>Pentapetalae</taxon>
        <taxon>asterids</taxon>
        <taxon>Ericales</taxon>
        <taxon>Actinidiaceae</taxon>
        <taxon>Actinidia</taxon>
    </lineage>
</organism>
<dbReference type="PROSITE" id="PS00036">
    <property type="entry name" value="BZIP_BASIC"/>
    <property type="match status" value="1"/>
</dbReference>
<dbReference type="STRING" id="1590841.A0A2R6RN64"/>
<feature type="region of interest" description="Disordered" evidence="5">
    <location>
        <begin position="213"/>
        <end position="232"/>
    </location>
</feature>
<proteinExistence type="predicted"/>
<dbReference type="PROSITE" id="PS50217">
    <property type="entry name" value="BZIP"/>
    <property type="match status" value="1"/>
</dbReference>
<evidence type="ECO:0000256" key="2">
    <source>
        <dbReference type="ARBA" id="ARBA00023125"/>
    </source>
</evidence>
<feature type="compositionally biased region" description="Low complexity" evidence="5">
    <location>
        <begin position="214"/>
        <end position="232"/>
    </location>
</feature>
<dbReference type="GO" id="GO:0045893">
    <property type="term" value="P:positive regulation of DNA-templated transcription"/>
    <property type="evidence" value="ECO:0007669"/>
    <property type="project" value="InterPro"/>
</dbReference>
<dbReference type="OMA" id="NYATQMP"/>
<dbReference type="PANTHER" id="PTHR22952:SF446">
    <property type="entry name" value="ABSCISIC ACID-INSENSITIVE 5-LIKE PROTEIN 5-RELATED"/>
    <property type="match status" value="1"/>
</dbReference>
<evidence type="ECO:0000256" key="4">
    <source>
        <dbReference type="SAM" id="Coils"/>
    </source>
</evidence>
<dbReference type="InterPro" id="IPR004827">
    <property type="entry name" value="bZIP"/>
</dbReference>
<dbReference type="AlphaFoldDB" id="A0A2R6RN64"/>
<evidence type="ECO:0000256" key="5">
    <source>
        <dbReference type="SAM" id="MobiDB-lite"/>
    </source>
</evidence>
<reference evidence="8" key="2">
    <citation type="journal article" date="2018" name="BMC Genomics">
        <title>A manually annotated Actinidia chinensis var. chinensis (kiwifruit) genome highlights the challenges associated with draft genomes and gene prediction in plants.</title>
        <authorList>
            <person name="Pilkington S.M."/>
            <person name="Crowhurst R."/>
            <person name="Hilario E."/>
            <person name="Nardozza S."/>
            <person name="Fraser L."/>
            <person name="Peng Y."/>
            <person name="Gunaseelan K."/>
            <person name="Simpson R."/>
            <person name="Tahir J."/>
            <person name="Deroles S.C."/>
            <person name="Templeton K."/>
            <person name="Luo Z."/>
            <person name="Davy M."/>
            <person name="Cheng C."/>
            <person name="McNeilage M."/>
            <person name="Scaglione D."/>
            <person name="Liu Y."/>
            <person name="Zhang Q."/>
            <person name="Datson P."/>
            <person name="De Silva N."/>
            <person name="Gardiner S.E."/>
            <person name="Bassett H."/>
            <person name="Chagne D."/>
            <person name="McCallum J."/>
            <person name="Dzierzon H."/>
            <person name="Deng C."/>
            <person name="Wang Y.Y."/>
            <person name="Barron L."/>
            <person name="Manako K."/>
            <person name="Bowen J."/>
            <person name="Foster T.M."/>
            <person name="Erridge Z.A."/>
            <person name="Tiffin H."/>
            <person name="Waite C.N."/>
            <person name="Davies K.M."/>
            <person name="Grierson E.P."/>
            <person name="Laing W.A."/>
            <person name="Kirk R."/>
            <person name="Chen X."/>
            <person name="Wood M."/>
            <person name="Montefiori M."/>
            <person name="Brummell D.A."/>
            <person name="Schwinn K.E."/>
            <person name="Catanach A."/>
            <person name="Fullerton C."/>
            <person name="Li D."/>
            <person name="Meiyalaghan S."/>
            <person name="Nieuwenhuizen N."/>
            <person name="Read N."/>
            <person name="Prakash R."/>
            <person name="Hunter D."/>
            <person name="Zhang H."/>
            <person name="McKenzie M."/>
            <person name="Knabel M."/>
            <person name="Harris A."/>
            <person name="Allan A.C."/>
            <person name="Gleave A."/>
            <person name="Chen A."/>
            <person name="Janssen B.J."/>
            <person name="Plunkett B."/>
            <person name="Ampomah-Dwamena C."/>
            <person name="Voogd C."/>
            <person name="Leif D."/>
            <person name="Lafferty D."/>
            <person name="Souleyre E.J.F."/>
            <person name="Varkonyi-Gasic E."/>
            <person name="Gambi F."/>
            <person name="Hanley J."/>
            <person name="Yao J.L."/>
            <person name="Cheung J."/>
            <person name="David K.M."/>
            <person name="Warren B."/>
            <person name="Marsh K."/>
            <person name="Snowden K.C."/>
            <person name="Lin-Wang K."/>
            <person name="Brian L."/>
            <person name="Martinez-Sanchez M."/>
            <person name="Wang M."/>
            <person name="Ileperuma N."/>
            <person name="Macnee N."/>
            <person name="Campin R."/>
            <person name="McAtee P."/>
            <person name="Drummond R.S.M."/>
            <person name="Espley R.V."/>
            <person name="Ireland H.S."/>
            <person name="Wu R."/>
            <person name="Atkinson R.G."/>
            <person name="Karunairetnam S."/>
            <person name="Bulley S."/>
            <person name="Chunkath S."/>
            <person name="Hanley Z."/>
            <person name="Storey R."/>
            <person name="Thrimawithana A.H."/>
            <person name="Thomson S."/>
            <person name="David C."/>
            <person name="Testolin R."/>
            <person name="Huang H."/>
            <person name="Hellens R.P."/>
            <person name="Schaffer R.J."/>
        </authorList>
    </citation>
    <scope>NUCLEOTIDE SEQUENCE [LARGE SCALE GENOMIC DNA]</scope>
    <source>
        <strain evidence="8">cv. Red5</strain>
    </source>
</reference>
<gene>
    <name evidence="7" type="ORF">CEY00_Acc04726</name>
</gene>
<dbReference type="FunCoup" id="A0A2R6RN64">
    <property type="interactions" value="794"/>
</dbReference>
<keyword evidence="4" id="KW-0175">Coiled coil</keyword>
<keyword evidence="8" id="KW-1185">Reference proteome</keyword>
<dbReference type="Gene3D" id="1.20.5.170">
    <property type="match status" value="1"/>
</dbReference>
<dbReference type="Gramene" id="PSS31429">
    <property type="protein sequence ID" value="PSS31429"/>
    <property type="gene ID" value="CEY00_Acc04726"/>
</dbReference>
<dbReference type="Proteomes" id="UP000241394">
    <property type="component" value="Chromosome LG4"/>
</dbReference>
<dbReference type="Pfam" id="PF00170">
    <property type="entry name" value="bZIP_1"/>
    <property type="match status" value="1"/>
</dbReference>
<dbReference type="GO" id="GO:0003700">
    <property type="term" value="F:DNA-binding transcription factor activity"/>
    <property type="evidence" value="ECO:0007669"/>
    <property type="project" value="InterPro"/>
</dbReference>
<dbReference type="InParanoid" id="A0A2R6RN64"/>
<evidence type="ECO:0000313" key="7">
    <source>
        <dbReference type="EMBL" id="PSS31429.1"/>
    </source>
</evidence>